<name>A0ABQ2SST8_STRBA</name>
<evidence type="ECO:0000313" key="3">
    <source>
        <dbReference type="Proteomes" id="UP000659767"/>
    </source>
</evidence>
<feature type="compositionally biased region" description="Gly residues" evidence="1">
    <location>
        <begin position="58"/>
        <end position="69"/>
    </location>
</feature>
<dbReference type="EMBL" id="BMSZ01000002">
    <property type="protein sequence ID" value="GGS36898.1"/>
    <property type="molecule type" value="Genomic_DNA"/>
</dbReference>
<dbReference type="Proteomes" id="UP000659767">
    <property type="component" value="Unassembled WGS sequence"/>
</dbReference>
<gene>
    <name evidence="2" type="ORF">GCM10010253_07970</name>
</gene>
<feature type="region of interest" description="Disordered" evidence="1">
    <location>
        <begin position="48"/>
        <end position="69"/>
    </location>
</feature>
<comment type="caution">
    <text evidence="2">The sequence shown here is derived from an EMBL/GenBank/DDBJ whole genome shotgun (WGS) entry which is preliminary data.</text>
</comment>
<reference evidence="3" key="1">
    <citation type="journal article" date="2019" name="Int. J. Syst. Evol. Microbiol.">
        <title>The Global Catalogue of Microorganisms (GCM) 10K type strain sequencing project: providing services to taxonomists for standard genome sequencing and annotation.</title>
        <authorList>
            <consortium name="The Broad Institute Genomics Platform"/>
            <consortium name="The Broad Institute Genome Sequencing Center for Infectious Disease"/>
            <person name="Wu L."/>
            <person name="Ma J."/>
        </authorList>
    </citation>
    <scope>NUCLEOTIDE SEQUENCE [LARGE SCALE GENOMIC DNA]</scope>
    <source>
        <strain evidence="3">JCM 4350</strain>
    </source>
</reference>
<evidence type="ECO:0000313" key="2">
    <source>
        <dbReference type="EMBL" id="GGS36898.1"/>
    </source>
</evidence>
<sequence length="69" mass="7502">MGLPASPVIGCSYVHSTDDHSRLACSEVLTRDRQDTLIQRLEHPRLRGEHGNSWGERVSGGGGDFVGDL</sequence>
<organism evidence="2 3">
    <name type="scientific">Streptomyces badius</name>
    <dbReference type="NCBI Taxonomy" id="1941"/>
    <lineage>
        <taxon>Bacteria</taxon>
        <taxon>Bacillati</taxon>
        <taxon>Actinomycetota</taxon>
        <taxon>Actinomycetes</taxon>
        <taxon>Kitasatosporales</taxon>
        <taxon>Streptomycetaceae</taxon>
        <taxon>Streptomyces</taxon>
    </lineage>
</organism>
<proteinExistence type="predicted"/>
<protein>
    <submittedName>
        <fullName evidence="2">Uncharacterized protein</fullName>
    </submittedName>
</protein>
<evidence type="ECO:0000256" key="1">
    <source>
        <dbReference type="SAM" id="MobiDB-lite"/>
    </source>
</evidence>
<keyword evidence="3" id="KW-1185">Reference proteome</keyword>
<accession>A0ABQ2SST8</accession>